<evidence type="ECO:0000256" key="5">
    <source>
        <dbReference type="SAM" id="MobiDB-lite"/>
    </source>
</evidence>
<evidence type="ECO:0000259" key="6">
    <source>
        <dbReference type="PROSITE" id="PS50023"/>
    </source>
</evidence>
<dbReference type="SUPFAM" id="SSF57716">
    <property type="entry name" value="Glucocorticoid receptor-like (DNA-binding domain)"/>
    <property type="match status" value="1"/>
</dbReference>
<name>A0A493SWN6_ANAPP</name>
<dbReference type="PROSITE" id="PS50023">
    <property type="entry name" value="LIM_DOMAIN_2"/>
    <property type="match status" value="1"/>
</dbReference>
<evidence type="ECO:0000256" key="3">
    <source>
        <dbReference type="ARBA" id="ARBA00023038"/>
    </source>
</evidence>
<dbReference type="AlphaFoldDB" id="A0A493SWN6"/>
<dbReference type="Pfam" id="PF00412">
    <property type="entry name" value="LIM"/>
    <property type="match status" value="1"/>
</dbReference>
<evidence type="ECO:0000313" key="7">
    <source>
        <dbReference type="Ensembl" id="ENSAPLP00000018006.1"/>
    </source>
</evidence>
<evidence type="ECO:0000256" key="1">
    <source>
        <dbReference type="ARBA" id="ARBA00022723"/>
    </source>
</evidence>
<reference evidence="7" key="3">
    <citation type="submission" date="2025-09" db="UniProtKB">
        <authorList>
            <consortium name="Ensembl"/>
        </authorList>
    </citation>
    <scope>IDENTIFICATION</scope>
</reference>
<dbReference type="Proteomes" id="UP000016666">
    <property type="component" value="Unassembled WGS sequence"/>
</dbReference>
<feature type="region of interest" description="Disordered" evidence="5">
    <location>
        <begin position="1"/>
        <end position="21"/>
    </location>
</feature>
<dbReference type="InterPro" id="IPR001781">
    <property type="entry name" value="Znf_LIM"/>
</dbReference>
<dbReference type="Ensembl" id="ENSAPLT00000043884.1">
    <property type="protein sequence ID" value="ENSAPLP00000018006.1"/>
    <property type="gene ID" value="ENSAPLG00000029261.1"/>
</dbReference>
<dbReference type="PANTHER" id="PTHR24206">
    <property type="entry name" value="OS06G0237300 PROTEIN"/>
    <property type="match status" value="1"/>
</dbReference>
<keyword evidence="1 4" id="KW-0479">Metal-binding</keyword>
<keyword evidence="3 4" id="KW-0440">LIM domain</keyword>
<keyword evidence="2 4" id="KW-0862">Zinc</keyword>
<evidence type="ECO:0000313" key="8">
    <source>
        <dbReference type="Proteomes" id="UP000016666"/>
    </source>
</evidence>
<reference evidence="8" key="1">
    <citation type="submission" date="2017-10" db="EMBL/GenBank/DDBJ databases">
        <title>A new Pekin duck reference genome.</title>
        <authorList>
            <person name="Hou Z.-C."/>
            <person name="Zhou Z.-K."/>
            <person name="Zhu F."/>
            <person name="Hou S.-S."/>
        </authorList>
    </citation>
    <scope>NUCLEOTIDE SEQUENCE [LARGE SCALE GENOMIC DNA]</scope>
</reference>
<feature type="domain" description="LIM zinc-binding" evidence="6">
    <location>
        <begin position="22"/>
        <end position="85"/>
    </location>
</feature>
<dbReference type="Gene3D" id="2.10.110.10">
    <property type="entry name" value="Cysteine Rich Protein"/>
    <property type="match status" value="1"/>
</dbReference>
<sequence length="125" mass="13655">MLQGGATHDGATSPPSRGESSDACYFCGRRVYILERASAEGHFFHRGCFQCWQCGATLRLGDYAFHEEDGEQGLGSGCWGRGAGDGWLSALQSLCSLVTRSCPRSRSFLLLASRPQRPRYGYAPQ</sequence>
<dbReference type="GeneTree" id="ENSGT00940000177211"/>
<evidence type="ECO:0000256" key="4">
    <source>
        <dbReference type="PROSITE-ProRule" id="PRU00125"/>
    </source>
</evidence>
<dbReference type="GO" id="GO:0046872">
    <property type="term" value="F:metal ion binding"/>
    <property type="evidence" value="ECO:0007669"/>
    <property type="project" value="UniProtKB-KW"/>
</dbReference>
<keyword evidence="8" id="KW-1185">Reference proteome</keyword>
<proteinExistence type="predicted"/>
<accession>A0A493SWN6</accession>
<evidence type="ECO:0000256" key="2">
    <source>
        <dbReference type="ARBA" id="ARBA00022833"/>
    </source>
</evidence>
<dbReference type="PROSITE" id="PS00478">
    <property type="entry name" value="LIM_DOMAIN_1"/>
    <property type="match status" value="1"/>
</dbReference>
<organism evidence="7 8">
    <name type="scientific">Anas platyrhynchos platyrhynchos</name>
    <name type="common">Northern mallard</name>
    <dbReference type="NCBI Taxonomy" id="8840"/>
    <lineage>
        <taxon>Eukaryota</taxon>
        <taxon>Metazoa</taxon>
        <taxon>Chordata</taxon>
        <taxon>Craniata</taxon>
        <taxon>Vertebrata</taxon>
        <taxon>Euteleostomi</taxon>
        <taxon>Archelosauria</taxon>
        <taxon>Archosauria</taxon>
        <taxon>Dinosauria</taxon>
        <taxon>Saurischia</taxon>
        <taxon>Theropoda</taxon>
        <taxon>Coelurosauria</taxon>
        <taxon>Aves</taxon>
        <taxon>Neognathae</taxon>
        <taxon>Galloanserae</taxon>
        <taxon>Anseriformes</taxon>
        <taxon>Anatidae</taxon>
        <taxon>Anatinae</taxon>
        <taxon>Anas</taxon>
    </lineage>
</organism>
<reference evidence="7" key="2">
    <citation type="submission" date="2025-08" db="UniProtKB">
        <authorList>
            <consortium name="Ensembl"/>
        </authorList>
    </citation>
    <scope>IDENTIFICATION</scope>
</reference>
<protein>
    <recommendedName>
        <fullName evidence="6">LIM zinc-binding domain-containing protein</fullName>
    </recommendedName>
</protein>